<keyword evidence="4 10" id="KW-0418">Kinase</keyword>
<reference evidence="10 11" key="2">
    <citation type="journal article" date="2017" name="Nature">
        <title>The Apostasia genome and the evolution of orchids.</title>
        <authorList>
            <person name="Zhang G.Q."/>
            <person name="Liu K.W."/>
            <person name="Li Z."/>
            <person name="Lohaus R."/>
            <person name="Hsiao Y.Y."/>
            <person name="Niu S.C."/>
            <person name="Wang J.Y."/>
            <person name="Lin Y.C."/>
            <person name="Xu Q."/>
            <person name="Chen L.J."/>
            <person name="Yoshida K."/>
            <person name="Fujiwara S."/>
            <person name="Wang Z.W."/>
            <person name="Zhang Y.Q."/>
            <person name="Mitsuda N."/>
            <person name="Wang M."/>
            <person name="Liu G.H."/>
            <person name="Pecoraro L."/>
            <person name="Huang H.X."/>
            <person name="Xiao X.J."/>
            <person name="Lin M."/>
            <person name="Wu X.Y."/>
            <person name="Wu W.L."/>
            <person name="Chen Y.Y."/>
            <person name="Chang S.B."/>
            <person name="Sakamoto S."/>
            <person name="Ohme-Takagi M."/>
            <person name="Yagi M."/>
            <person name="Zeng S.J."/>
            <person name="Shen C.Y."/>
            <person name="Yeh C.M."/>
            <person name="Luo Y.B."/>
            <person name="Tsai W.C."/>
            <person name="Van de Peer Y."/>
            <person name="Liu Z.J."/>
        </authorList>
    </citation>
    <scope>NUCLEOTIDE SEQUENCE [LARGE SCALE GENOMIC DNA]</scope>
    <source>
        <tissue evidence="10">The whole plant</tissue>
    </source>
</reference>
<accession>A0A2I0WLY8</accession>
<dbReference type="PROSITE" id="PS50011">
    <property type="entry name" value="PROTEIN_KINASE_DOM"/>
    <property type="match status" value="1"/>
</dbReference>
<keyword evidence="1" id="KW-0723">Serine/threonine-protein kinase</keyword>
<proteinExistence type="predicted"/>
<dbReference type="Gene3D" id="3.30.200.20">
    <property type="entry name" value="Phosphorylase Kinase, domain 1"/>
    <property type="match status" value="1"/>
</dbReference>
<dbReference type="InterPro" id="IPR017441">
    <property type="entry name" value="Protein_kinase_ATP_BS"/>
</dbReference>
<dbReference type="GO" id="GO:0005524">
    <property type="term" value="F:ATP binding"/>
    <property type="evidence" value="ECO:0007669"/>
    <property type="project" value="UniProtKB-UniRule"/>
</dbReference>
<evidence type="ECO:0000256" key="6">
    <source>
        <dbReference type="PROSITE-ProRule" id="PRU10141"/>
    </source>
</evidence>
<evidence type="ECO:0000256" key="3">
    <source>
        <dbReference type="ARBA" id="ARBA00022741"/>
    </source>
</evidence>
<keyword evidence="8" id="KW-0472">Membrane</keyword>
<dbReference type="InterPro" id="IPR008271">
    <property type="entry name" value="Ser/Thr_kinase_AS"/>
</dbReference>
<evidence type="ECO:0000256" key="8">
    <source>
        <dbReference type="SAM" id="Phobius"/>
    </source>
</evidence>
<feature type="domain" description="Protein kinase" evidence="9">
    <location>
        <begin position="87"/>
        <end position="580"/>
    </location>
</feature>
<gene>
    <name evidence="10" type="ORF">MA16_Dca001275</name>
</gene>
<keyword evidence="5 6" id="KW-0067">ATP-binding</keyword>
<dbReference type="InterPro" id="IPR011009">
    <property type="entry name" value="Kinase-like_dom_sf"/>
</dbReference>
<evidence type="ECO:0000256" key="5">
    <source>
        <dbReference type="ARBA" id="ARBA00022840"/>
    </source>
</evidence>
<keyword evidence="10" id="KW-0675">Receptor</keyword>
<feature type="compositionally biased region" description="Basic and acidic residues" evidence="7">
    <location>
        <begin position="333"/>
        <end position="343"/>
    </location>
</feature>
<dbReference type="PANTHER" id="PTHR46821:SF4">
    <property type="entry name" value="OS08G0275200 PROTEIN"/>
    <property type="match status" value="1"/>
</dbReference>
<evidence type="ECO:0000313" key="11">
    <source>
        <dbReference type="Proteomes" id="UP000233837"/>
    </source>
</evidence>
<dbReference type="InterPro" id="IPR001245">
    <property type="entry name" value="Ser-Thr/Tyr_kinase_cat_dom"/>
</dbReference>
<keyword evidence="3 6" id="KW-0547">Nucleotide-binding</keyword>
<dbReference type="PROSITE" id="PS00107">
    <property type="entry name" value="PROTEIN_KINASE_ATP"/>
    <property type="match status" value="1"/>
</dbReference>
<evidence type="ECO:0000256" key="2">
    <source>
        <dbReference type="ARBA" id="ARBA00022679"/>
    </source>
</evidence>
<dbReference type="PROSITE" id="PS00108">
    <property type="entry name" value="PROTEIN_KINASE_ST"/>
    <property type="match status" value="1"/>
</dbReference>
<keyword evidence="2" id="KW-0808">Transferase</keyword>
<dbReference type="AlphaFoldDB" id="A0A2I0WLY8"/>
<evidence type="ECO:0000256" key="1">
    <source>
        <dbReference type="ARBA" id="ARBA00022527"/>
    </source>
</evidence>
<sequence>MASMPLPPPPLATAASQHRHHTLPLLLPAAAAAAFTSAVLLLLLFFLYFHLSHRRRSPTLPLSSSPSSSPTLRRFSFRSLRSATLHFDPSRSLGRGASAAVFRGILPDGKSVAIKRLNPSFPDRDFQNELKVLADLPHSPFIVSLLGYCNRRPHYLLVYEYMSNGSLQEALFGSSHPLIDWERRFRIILDIAKALAFLHLQCDPPVIHGDVKPANVLLGSDFQAKLADFGLSRRKTDIFSHELCLSPQVDLSLPFHSPNHEKKASLKGKDLVSNPGCDVEVGFVDKFSELGGSSPLNDGRIDWWWKQDESEELSSRDYVREWIGNQICPSKNPDWDDDRKSSPELRSSSQMEIFEQKSLDETVFTDIDAQTQNKKLKTNVEARCDKERKMREWWKEEYFAEISKRGKNCKGLKWFRNNKLGEMDISFRKGWKKRKNQSVGSEILNSDLYSKELSSTTSMRGTICYVAPEYGGFSHIYEKADIYSFGVLVLVIVSGRRPLHVQESPMKLDRANLISWCRQLALVGDVMEILDEKLKDSCDKDQVHLCINLALLCLQRTPELRPDSGEIVKILKGEMEIPAVPLETSNSPISRSMRRTKQDSA</sequence>
<feature type="region of interest" description="Disordered" evidence="7">
    <location>
        <begin position="329"/>
        <end position="350"/>
    </location>
</feature>
<dbReference type="InterPro" id="IPR044576">
    <property type="entry name" value="At4g25390-like"/>
</dbReference>
<dbReference type="GO" id="GO:0004674">
    <property type="term" value="F:protein serine/threonine kinase activity"/>
    <property type="evidence" value="ECO:0007669"/>
    <property type="project" value="UniProtKB-KW"/>
</dbReference>
<dbReference type="SUPFAM" id="SSF56112">
    <property type="entry name" value="Protein kinase-like (PK-like)"/>
    <property type="match status" value="1"/>
</dbReference>
<feature type="transmembrane region" description="Helical" evidence="8">
    <location>
        <begin position="25"/>
        <end position="49"/>
    </location>
</feature>
<dbReference type="PANTHER" id="PTHR46821">
    <property type="entry name" value="OS07G0586332 PROTEIN"/>
    <property type="match status" value="1"/>
</dbReference>
<name>A0A2I0WLY8_9ASPA</name>
<dbReference type="OrthoDB" id="4062651at2759"/>
<keyword evidence="8" id="KW-1133">Transmembrane helix</keyword>
<dbReference type="Pfam" id="PF07714">
    <property type="entry name" value="PK_Tyr_Ser-Thr"/>
    <property type="match status" value="1"/>
</dbReference>
<dbReference type="SMART" id="SM00220">
    <property type="entry name" value="S_TKc"/>
    <property type="match status" value="1"/>
</dbReference>
<reference evidence="10 11" key="1">
    <citation type="journal article" date="2016" name="Sci. Rep.">
        <title>The Dendrobium catenatum Lindl. genome sequence provides insights into polysaccharide synthase, floral development and adaptive evolution.</title>
        <authorList>
            <person name="Zhang G.Q."/>
            <person name="Xu Q."/>
            <person name="Bian C."/>
            <person name="Tsai W.C."/>
            <person name="Yeh C.M."/>
            <person name="Liu K.W."/>
            <person name="Yoshida K."/>
            <person name="Zhang L.S."/>
            <person name="Chang S.B."/>
            <person name="Chen F."/>
            <person name="Shi Y."/>
            <person name="Su Y.Y."/>
            <person name="Zhang Y.Q."/>
            <person name="Chen L.J."/>
            <person name="Yin Y."/>
            <person name="Lin M."/>
            <person name="Huang H."/>
            <person name="Deng H."/>
            <person name="Wang Z.W."/>
            <person name="Zhu S.L."/>
            <person name="Zhao X."/>
            <person name="Deng C."/>
            <person name="Niu S.C."/>
            <person name="Huang J."/>
            <person name="Wang M."/>
            <person name="Liu G.H."/>
            <person name="Yang H.J."/>
            <person name="Xiao X.J."/>
            <person name="Hsiao Y.Y."/>
            <person name="Wu W.L."/>
            <person name="Chen Y.Y."/>
            <person name="Mitsuda N."/>
            <person name="Ohme-Takagi M."/>
            <person name="Luo Y.B."/>
            <person name="Van de Peer Y."/>
            <person name="Liu Z.J."/>
        </authorList>
    </citation>
    <scope>NUCLEOTIDE SEQUENCE [LARGE SCALE GENOMIC DNA]</scope>
    <source>
        <tissue evidence="10">The whole plant</tissue>
    </source>
</reference>
<dbReference type="InterPro" id="IPR000719">
    <property type="entry name" value="Prot_kinase_dom"/>
</dbReference>
<dbReference type="Proteomes" id="UP000233837">
    <property type="component" value="Unassembled WGS sequence"/>
</dbReference>
<keyword evidence="8" id="KW-0812">Transmembrane</keyword>
<dbReference type="EMBL" id="KZ502537">
    <property type="protein sequence ID" value="PKU76670.1"/>
    <property type="molecule type" value="Genomic_DNA"/>
</dbReference>
<evidence type="ECO:0000256" key="7">
    <source>
        <dbReference type="SAM" id="MobiDB-lite"/>
    </source>
</evidence>
<evidence type="ECO:0000313" key="10">
    <source>
        <dbReference type="EMBL" id="PKU76670.1"/>
    </source>
</evidence>
<protein>
    <submittedName>
        <fullName evidence="10">Receptor-like protein kinase</fullName>
    </submittedName>
</protein>
<dbReference type="Gene3D" id="1.10.510.10">
    <property type="entry name" value="Transferase(Phosphotransferase) domain 1"/>
    <property type="match status" value="2"/>
</dbReference>
<dbReference type="Pfam" id="PF00069">
    <property type="entry name" value="Pkinase"/>
    <property type="match status" value="1"/>
</dbReference>
<organism evidence="10 11">
    <name type="scientific">Dendrobium catenatum</name>
    <dbReference type="NCBI Taxonomy" id="906689"/>
    <lineage>
        <taxon>Eukaryota</taxon>
        <taxon>Viridiplantae</taxon>
        <taxon>Streptophyta</taxon>
        <taxon>Embryophyta</taxon>
        <taxon>Tracheophyta</taxon>
        <taxon>Spermatophyta</taxon>
        <taxon>Magnoliopsida</taxon>
        <taxon>Liliopsida</taxon>
        <taxon>Asparagales</taxon>
        <taxon>Orchidaceae</taxon>
        <taxon>Epidendroideae</taxon>
        <taxon>Malaxideae</taxon>
        <taxon>Dendrobiinae</taxon>
        <taxon>Dendrobium</taxon>
    </lineage>
</organism>
<evidence type="ECO:0000256" key="4">
    <source>
        <dbReference type="ARBA" id="ARBA00022777"/>
    </source>
</evidence>
<keyword evidence="11" id="KW-1185">Reference proteome</keyword>
<feature type="binding site" evidence="6">
    <location>
        <position position="115"/>
    </location>
    <ligand>
        <name>ATP</name>
        <dbReference type="ChEBI" id="CHEBI:30616"/>
    </ligand>
</feature>
<evidence type="ECO:0000259" key="9">
    <source>
        <dbReference type="PROSITE" id="PS50011"/>
    </source>
</evidence>
<feature type="region of interest" description="Disordered" evidence="7">
    <location>
        <begin position="582"/>
        <end position="601"/>
    </location>
</feature>